<dbReference type="Proteomes" id="UP000887458">
    <property type="component" value="Unassembled WGS sequence"/>
</dbReference>
<dbReference type="PRINTS" id="PR00255">
    <property type="entry name" value="NATPEPTIDER"/>
</dbReference>
<feature type="compositionally biased region" description="Low complexity" evidence="17">
    <location>
        <begin position="1247"/>
        <end position="1265"/>
    </location>
</feature>
<protein>
    <recommendedName>
        <fullName evidence="3 16">Guanylate cyclase</fullName>
        <ecNumber evidence="3 16">4.6.1.2</ecNumber>
    </recommendedName>
</protein>
<evidence type="ECO:0000256" key="14">
    <source>
        <dbReference type="ARBA" id="ARBA00023293"/>
    </source>
</evidence>
<keyword evidence="10 18" id="KW-0472">Membrane</keyword>
<feature type="region of interest" description="Disordered" evidence="17">
    <location>
        <begin position="1234"/>
        <end position="1265"/>
    </location>
</feature>
<dbReference type="InterPro" id="IPR028082">
    <property type="entry name" value="Peripla_BP_I"/>
</dbReference>
<keyword evidence="9" id="KW-0342">GTP-binding</keyword>
<feature type="compositionally biased region" description="Low complexity" evidence="17">
    <location>
        <begin position="586"/>
        <end position="615"/>
    </location>
</feature>
<dbReference type="PANTHER" id="PTHR11920">
    <property type="entry name" value="GUANYLYL CYCLASE"/>
    <property type="match status" value="1"/>
</dbReference>
<dbReference type="Pfam" id="PF01094">
    <property type="entry name" value="ANF_receptor"/>
    <property type="match status" value="1"/>
</dbReference>
<comment type="catalytic activity">
    <reaction evidence="1 16">
        <text>GTP = 3',5'-cyclic GMP + diphosphate</text>
        <dbReference type="Rhea" id="RHEA:13665"/>
        <dbReference type="ChEBI" id="CHEBI:33019"/>
        <dbReference type="ChEBI" id="CHEBI:37565"/>
        <dbReference type="ChEBI" id="CHEBI:57746"/>
        <dbReference type="EC" id="4.6.1.2"/>
    </reaction>
</comment>
<dbReference type="SUPFAM" id="SSF53822">
    <property type="entry name" value="Periplasmic binding protein-like I"/>
    <property type="match status" value="1"/>
</dbReference>
<evidence type="ECO:0000256" key="4">
    <source>
        <dbReference type="ARBA" id="ARBA00022475"/>
    </source>
</evidence>
<organism evidence="21 22">
    <name type="scientific">Dermatophagoides pteronyssinus</name>
    <name type="common">European house dust mite</name>
    <dbReference type="NCBI Taxonomy" id="6956"/>
    <lineage>
        <taxon>Eukaryota</taxon>
        <taxon>Metazoa</taxon>
        <taxon>Ecdysozoa</taxon>
        <taxon>Arthropoda</taxon>
        <taxon>Chelicerata</taxon>
        <taxon>Arachnida</taxon>
        <taxon>Acari</taxon>
        <taxon>Acariformes</taxon>
        <taxon>Sarcoptiformes</taxon>
        <taxon>Astigmata</taxon>
        <taxon>Psoroptidia</taxon>
        <taxon>Analgoidea</taxon>
        <taxon>Pyroglyphidae</taxon>
        <taxon>Dermatophagoidinae</taxon>
        <taxon>Dermatophagoides</taxon>
    </lineage>
</organism>
<comment type="similarity">
    <text evidence="15">Belongs to the adenylyl cyclase class-4/guanylyl cyclase family.</text>
</comment>
<gene>
    <name evidence="21" type="primary">NPR2_2</name>
    <name evidence="21" type="ORF">DERP_006061</name>
</gene>
<evidence type="ECO:0000256" key="16">
    <source>
        <dbReference type="RuleBase" id="RU003431"/>
    </source>
</evidence>
<dbReference type="Gene3D" id="3.40.50.2300">
    <property type="match status" value="2"/>
</dbReference>
<dbReference type="Pfam" id="PF07714">
    <property type="entry name" value="PK_Tyr_Ser-Thr"/>
    <property type="match status" value="1"/>
</dbReference>
<evidence type="ECO:0000256" key="6">
    <source>
        <dbReference type="ARBA" id="ARBA00022729"/>
    </source>
</evidence>
<keyword evidence="13 15" id="KW-0456">Lyase</keyword>
<dbReference type="SUPFAM" id="SSF56112">
    <property type="entry name" value="Protein kinase-like (PK-like)"/>
    <property type="match status" value="1"/>
</dbReference>
<dbReference type="EMBL" id="NJHN03000018">
    <property type="protein sequence ID" value="KAH9425453.1"/>
    <property type="molecule type" value="Genomic_DNA"/>
</dbReference>
<feature type="compositionally biased region" description="Polar residues" evidence="17">
    <location>
        <begin position="1235"/>
        <end position="1246"/>
    </location>
</feature>
<dbReference type="InterPro" id="IPR001170">
    <property type="entry name" value="ANPR/GUC"/>
</dbReference>
<dbReference type="Gene3D" id="3.30.70.1230">
    <property type="entry name" value="Nucleotide cyclase"/>
    <property type="match status" value="1"/>
</dbReference>
<dbReference type="CDD" id="cd06352">
    <property type="entry name" value="PBP1_NPR_GC-like"/>
    <property type="match status" value="1"/>
</dbReference>
<keyword evidence="22" id="KW-1185">Reference proteome</keyword>
<dbReference type="PROSITE" id="PS00452">
    <property type="entry name" value="GUANYLATE_CYCLASE_1"/>
    <property type="match status" value="1"/>
</dbReference>
<dbReference type="InterPro" id="IPR001054">
    <property type="entry name" value="A/G_cyclase"/>
</dbReference>
<keyword evidence="7" id="KW-0547">Nucleotide-binding</keyword>
<keyword evidence="6" id="KW-0732">Signal</keyword>
<proteinExistence type="inferred from homology"/>
<dbReference type="Gene3D" id="1.10.510.10">
    <property type="entry name" value="Transferase(Phosphotransferase) domain 1"/>
    <property type="match status" value="1"/>
</dbReference>
<dbReference type="SMART" id="SM00044">
    <property type="entry name" value="CYCc"/>
    <property type="match status" value="1"/>
</dbReference>
<dbReference type="PANTHER" id="PTHR11920:SF494">
    <property type="entry name" value="ATRIAL NATRIURETIC PEPTIDE RECEPTOR 2"/>
    <property type="match status" value="1"/>
</dbReference>
<evidence type="ECO:0000313" key="21">
    <source>
        <dbReference type="EMBL" id="KAH9425453.1"/>
    </source>
</evidence>
<comment type="subcellular location">
    <subcellularLocation>
        <location evidence="2">Cell membrane</location>
        <topology evidence="2">Single-pass type I membrane protein</topology>
    </subcellularLocation>
</comment>
<feature type="domain" description="Guanylate cyclase" evidence="20">
    <location>
        <begin position="966"/>
        <end position="1096"/>
    </location>
</feature>
<comment type="caution">
    <text evidence="21">The sequence shown here is derived from an EMBL/GenBank/DDBJ whole genome shotgun (WGS) entry which is preliminary data.</text>
</comment>
<evidence type="ECO:0000256" key="15">
    <source>
        <dbReference type="RuleBase" id="RU000405"/>
    </source>
</evidence>
<dbReference type="InterPro" id="IPR050401">
    <property type="entry name" value="Cyclic_nucleotide_synthase"/>
</dbReference>
<feature type="transmembrane region" description="Helical" evidence="18">
    <location>
        <begin position="423"/>
        <end position="448"/>
    </location>
</feature>
<dbReference type="PROSITE" id="PS50011">
    <property type="entry name" value="PROTEIN_KINASE_DOM"/>
    <property type="match status" value="1"/>
</dbReference>
<dbReference type="InterPro" id="IPR001828">
    <property type="entry name" value="ANF_lig-bd_rcpt"/>
</dbReference>
<evidence type="ECO:0000256" key="9">
    <source>
        <dbReference type="ARBA" id="ARBA00023134"/>
    </source>
</evidence>
<evidence type="ECO:0000256" key="7">
    <source>
        <dbReference type="ARBA" id="ARBA00022741"/>
    </source>
</evidence>
<name>A0ABQ8JS69_DERPT</name>
<evidence type="ECO:0000259" key="20">
    <source>
        <dbReference type="PROSITE" id="PS50125"/>
    </source>
</evidence>
<dbReference type="InterPro" id="IPR018297">
    <property type="entry name" value="A/G_cyclase_CS"/>
</dbReference>
<keyword evidence="5 18" id="KW-0812">Transmembrane</keyword>
<dbReference type="EC" id="4.6.1.2" evidence="3 16"/>
<evidence type="ECO:0000256" key="12">
    <source>
        <dbReference type="ARBA" id="ARBA00023180"/>
    </source>
</evidence>
<keyword evidence="14 16" id="KW-0141">cGMP biosynthesis</keyword>
<dbReference type="Pfam" id="PF00211">
    <property type="entry name" value="Guanylate_cyc"/>
    <property type="match status" value="1"/>
</dbReference>
<keyword evidence="8 18" id="KW-1133">Transmembrane helix</keyword>
<keyword evidence="4" id="KW-1003">Cell membrane</keyword>
<evidence type="ECO:0000256" key="18">
    <source>
        <dbReference type="SAM" id="Phobius"/>
    </source>
</evidence>
<evidence type="ECO:0000256" key="10">
    <source>
        <dbReference type="ARBA" id="ARBA00023136"/>
    </source>
</evidence>
<evidence type="ECO:0000256" key="5">
    <source>
        <dbReference type="ARBA" id="ARBA00022692"/>
    </source>
</evidence>
<dbReference type="PROSITE" id="PS50125">
    <property type="entry name" value="GUANYLATE_CYCLASE_2"/>
    <property type="match status" value="1"/>
</dbReference>
<evidence type="ECO:0000313" key="22">
    <source>
        <dbReference type="Proteomes" id="UP000887458"/>
    </source>
</evidence>
<feature type="region of interest" description="Disordered" evidence="17">
    <location>
        <begin position="575"/>
        <end position="617"/>
    </location>
</feature>
<reference evidence="21 22" key="1">
    <citation type="journal article" date="2018" name="J. Allergy Clin. Immunol.">
        <title>High-quality assembly of Dermatophagoides pteronyssinus genome and transcriptome reveals a wide range of novel allergens.</title>
        <authorList>
            <person name="Liu X.Y."/>
            <person name="Yang K.Y."/>
            <person name="Wang M.Q."/>
            <person name="Kwok J.S."/>
            <person name="Zeng X."/>
            <person name="Yang Z."/>
            <person name="Xiao X.J."/>
            <person name="Lau C.P."/>
            <person name="Li Y."/>
            <person name="Huang Z.M."/>
            <person name="Ba J.G."/>
            <person name="Yim A.K."/>
            <person name="Ouyang C.Y."/>
            <person name="Ngai S.M."/>
            <person name="Chan T.F."/>
            <person name="Leung E.L."/>
            <person name="Liu L."/>
            <person name="Liu Z.G."/>
            <person name="Tsui S.K."/>
        </authorList>
    </citation>
    <scope>NUCLEOTIDE SEQUENCE [LARGE SCALE GENOMIC DNA]</scope>
    <source>
        <strain evidence="21">Derp</strain>
    </source>
</reference>
<evidence type="ECO:0000256" key="2">
    <source>
        <dbReference type="ARBA" id="ARBA00004251"/>
    </source>
</evidence>
<keyword evidence="12" id="KW-0325">Glycoprotein</keyword>
<dbReference type="SUPFAM" id="SSF55073">
    <property type="entry name" value="Nucleotide cyclase"/>
    <property type="match status" value="1"/>
</dbReference>
<dbReference type="CDD" id="cd07302">
    <property type="entry name" value="CHD"/>
    <property type="match status" value="1"/>
</dbReference>
<evidence type="ECO:0000256" key="13">
    <source>
        <dbReference type="ARBA" id="ARBA00023239"/>
    </source>
</evidence>
<evidence type="ECO:0000259" key="19">
    <source>
        <dbReference type="PROSITE" id="PS50011"/>
    </source>
</evidence>
<sequence length="1351" mass="154053">MFKYNLLIDSIDLLINNNQLNNEDDDEAKRLFPSIRWENAVFRNGSNRCTSNFAGVFAAEEFYLRRVTVFIALDPVARMASHWRIPVISSGGPHVQFSNKEIFSTLTRLSFSLTNLGSFVTQIFEKFQWKHMAIIVQDKISSPLIPLIKEAIIDMFDSKTDIEIETHDISRSLAKTNLKNLLIDCAKESRVILILTTGETLRQILLAAFDLQMGNGGYVFLTVELFKHANSFGNFDWFVNNDTRNDDVKHMYESLFILTVHVPMTEMYQKFANDVIEKSRNEFNTSFTMKDVNVILAGFHDSVIMYGVAVTETISNGYDPIDGNEVTKRLWNRTFSDYLSGDIFINANGDKETDYTLEDFDPITFKMKSIIIYSGRDDKIIWSNLTAIHWPNNQIQISDPNICKNDIIDLNCNQSNSQFLGKAWPILDILAGIGIVSIFLFMAIFFIYRRLRLESELTSLWWKIRWNEIIFIHNQSDRSLDTSKSLFFVSQTEQQQQQQQTEMSKKSITTTTTIPTTTTTTISTTTTTKPHIRINDYFTLPNYIQQLSNNSSSNRQRTISTTTTTTKNNINLDVNNNRSTMDKKSTTTTTTRLSVNNNRQSTTTTNNNNNNNNNNKQQIGFDQFLTTLPNKGIYKGSKLFIKHLNIKHLSINREILIELKQLKDLAHENLIRFVGICAEDQHISILTEYCEKGNLRDLLDNEAIRIDWPFRYSLINDIIEGILFIHESSLGFHGTLKSPNCVIDSRLVVKLTDIGLRTLRNLSKQNSGLPNYKSLLWTAPEHLRQRRPDLHGSPKGDVYSFSIVLQEIITRSGPFETVKVVGGDGKYSVVSLDPQFIIQQLKLGGQTPYRPNVDQRECAPELIELLQQCWDENPQNRPTFSTIRTQIRKLSKDYIGGSGNSFLENLLLRLEQYANDLEILVEQKTSAFFEEKRKCEELLYELLPKTVADQLKQENQVKPESFQCVTIFFSDIVQFTQIAAASTPMEIVDFLNDLYTLFDSIISNYDVYKVETVGDAYMVVSGLPIRNGNEHARQIARMSLELLDQIKKFRIKHLPEQDVRLRIGIHSGPCAAGVIGLKMPRYCLFGDTVNTASRMESHGEPNKIHTSEYSKLILDRFGSFNLTLRGDIHLKGKGIVRTYWLDNENNRLLLDRFKFLNRIETGSTSIGSTLIPSTSQQQQSFLSGAAAGTSNYHPYYQPSSSTTTIINANNPKTIMLKMKQQRKCESLDFIDKQEFSSNNDGNNQTMIISSSINTGSGNNIDQQQQQQQQQITYQYYQQQQQQTEQLKSSSLNNIPIGGVIDVTYASHSKKLSSLTGPANIPSGGFNVNCLYSVIKRRTADNAIIFDLLKQQ</sequence>
<evidence type="ECO:0000256" key="1">
    <source>
        <dbReference type="ARBA" id="ARBA00001436"/>
    </source>
</evidence>
<evidence type="ECO:0000256" key="8">
    <source>
        <dbReference type="ARBA" id="ARBA00022989"/>
    </source>
</evidence>
<feature type="domain" description="Protein kinase" evidence="19">
    <location>
        <begin position="613"/>
        <end position="895"/>
    </location>
</feature>
<accession>A0ABQ8JS69</accession>
<reference evidence="21 22" key="2">
    <citation type="journal article" date="2022" name="Mol. Biol. Evol.">
        <title>Comparative Genomics Reveals Insights into the Divergent Evolution of Astigmatic Mites and Household Pest Adaptations.</title>
        <authorList>
            <person name="Xiong Q."/>
            <person name="Wan A.T."/>
            <person name="Liu X."/>
            <person name="Fung C.S."/>
            <person name="Xiao X."/>
            <person name="Malainual N."/>
            <person name="Hou J."/>
            <person name="Wang L."/>
            <person name="Wang M."/>
            <person name="Yang K.Y."/>
            <person name="Cui Y."/>
            <person name="Leung E.L."/>
            <person name="Nong W."/>
            <person name="Shin S.K."/>
            <person name="Au S.W."/>
            <person name="Jeong K.Y."/>
            <person name="Chew F.T."/>
            <person name="Hui J.H."/>
            <person name="Leung T.F."/>
            <person name="Tungtrongchitr A."/>
            <person name="Zhong N."/>
            <person name="Liu Z."/>
            <person name="Tsui S.K."/>
        </authorList>
    </citation>
    <scope>NUCLEOTIDE SEQUENCE [LARGE SCALE GENOMIC DNA]</scope>
    <source>
        <strain evidence="21">Derp</strain>
    </source>
</reference>
<dbReference type="InterPro" id="IPR011009">
    <property type="entry name" value="Kinase-like_dom_sf"/>
</dbReference>
<evidence type="ECO:0000256" key="3">
    <source>
        <dbReference type="ARBA" id="ARBA00012202"/>
    </source>
</evidence>
<evidence type="ECO:0000256" key="17">
    <source>
        <dbReference type="SAM" id="MobiDB-lite"/>
    </source>
</evidence>
<keyword evidence="11" id="KW-0675">Receptor</keyword>
<dbReference type="InterPro" id="IPR029787">
    <property type="entry name" value="Nucleotide_cyclase"/>
</dbReference>
<dbReference type="InterPro" id="IPR001245">
    <property type="entry name" value="Ser-Thr/Tyr_kinase_cat_dom"/>
</dbReference>
<dbReference type="InterPro" id="IPR000719">
    <property type="entry name" value="Prot_kinase_dom"/>
</dbReference>
<evidence type="ECO:0000256" key="11">
    <source>
        <dbReference type="ARBA" id="ARBA00023170"/>
    </source>
</evidence>